<evidence type="ECO:0000313" key="4">
    <source>
        <dbReference type="Proteomes" id="UP000748756"/>
    </source>
</evidence>
<organism evidence="3 4">
    <name type="scientific">Linnemannia schmuckeri</name>
    <dbReference type="NCBI Taxonomy" id="64567"/>
    <lineage>
        <taxon>Eukaryota</taxon>
        <taxon>Fungi</taxon>
        <taxon>Fungi incertae sedis</taxon>
        <taxon>Mucoromycota</taxon>
        <taxon>Mortierellomycotina</taxon>
        <taxon>Mortierellomycetes</taxon>
        <taxon>Mortierellales</taxon>
        <taxon>Mortierellaceae</taxon>
        <taxon>Linnemannia</taxon>
    </lineage>
</organism>
<dbReference type="GO" id="GO:0016281">
    <property type="term" value="C:eukaryotic translation initiation factor 4F complex"/>
    <property type="evidence" value="ECO:0007669"/>
    <property type="project" value="TreeGrafter"/>
</dbReference>
<dbReference type="PANTHER" id="PTHR11960:SF18">
    <property type="entry name" value="EUKARYOTIC TRANSLATION INITIATION FACTOR 4E HOMOLOGOUS PROTEIN, ISOFORM B"/>
    <property type="match status" value="1"/>
</dbReference>
<feature type="compositionally biased region" description="Gly residues" evidence="2">
    <location>
        <begin position="230"/>
        <end position="243"/>
    </location>
</feature>
<dbReference type="PROSITE" id="PS00813">
    <property type="entry name" value="IF4E"/>
    <property type="match status" value="1"/>
</dbReference>
<dbReference type="SUPFAM" id="SSF55418">
    <property type="entry name" value="eIF4e-like"/>
    <property type="match status" value="1"/>
</dbReference>
<accession>A0A9P5S6Y7</accession>
<dbReference type="SUPFAM" id="SSF51735">
    <property type="entry name" value="NAD(P)-binding Rossmann-fold domains"/>
    <property type="match status" value="1"/>
</dbReference>
<dbReference type="InterPro" id="IPR023398">
    <property type="entry name" value="TIF_eIF4e-like"/>
</dbReference>
<dbReference type="Gene3D" id="3.30.760.10">
    <property type="entry name" value="RNA Cap, Translation Initiation Factor Eif4e"/>
    <property type="match status" value="1"/>
</dbReference>
<feature type="region of interest" description="Disordered" evidence="2">
    <location>
        <begin position="230"/>
        <end position="252"/>
    </location>
</feature>
<feature type="region of interest" description="Disordered" evidence="2">
    <location>
        <begin position="130"/>
        <end position="193"/>
    </location>
</feature>
<dbReference type="FunFam" id="3.30.760.10:FF:000043">
    <property type="entry name" value="Predicted protein"/>
    <property type="match status" value="1"/>
</dbReference>
<evidence type="ECO:0000313" key="3">
    <source>
        <dbReference type="EMBL" id="KAF9154896.1"/>
    </source>
</evidence>
<comment type="caution">
    <text evidence="3">The sequence shown here is derived from an EMBL/GenBank/DDBJ whole genome shotgun (WGS) entry which is preliminary data.</text>
</comment>
<comment type="similarity">
    <text evidence="1">Belongs to the eukaryotic initiation factor 4E family.</text>
</comment>
<reference evidence="3" key="1">
    <citation type="journal article" date="2020" name="Fungal Divers.">
        <title>Resolving the Mortierellaceae phylogeny through synthesis of multi-gene phylogenetics and phylogenomics.</title>
        <authorList>
            <person name="Vandepol N."/>
            <person name="Liber J."/>
            <person name="Desiro A."/>
            <person name="Na H."/>
            <person name="Kennedy M."/>
            <person name="Barry K."/>
            <person name="Grigoriev I.V."/>
            <person name="Miller A.N."/>
            <person name="O'Donnell K."/>
            <person name="Stajich J.E."/>
            <person name="Bonito G."/>
        </authorList>
    </citation>
    <scope>NUCLEOTIDE SEQUENCE</scope>
    <source>
        <strain evidence="3">NRRL 6426</strain>
    </source>
</reference>
<dbReference type="InterPro" id="IPR001040">
    <property type="entry name" value="TIF_eIF_4E"/>
</dbReference>
<dbReference type="Pfam" id="PF01652">
    <property type="entry name" value="IF4E"/>
    <property type="match status" value="1"/>
</dbReference>
<keyword evidence="4" id="KW-1185">Reference proteome</keyword>
<keyword evidence="1 3" id="KW-0396">Initiation factor</keyword>
<dbReference type="Proteomes" id="UP000748756">
    <property type="component" value="Unassembled WGS sequence"/>
</dbReference>
<keyword evidence="1" id="KW-0694">RNA-binding</keyword>
<evidence type="ECO:0000256" key="2">
    <source>
        <dbReference type="SAM" id="MobiDB-lite"/>
    </source>
</evidence>
<protein>
    <submittedName>
        <fullName evidence="3">Eukaryotic translation initiation factor 4E type 2</fullName>
    </submittedName>
</protein>
<dbReference type="GO" id="GO:0000340">
    <property type="term" value="F:RNA 7-methylguanosine cap binding"/>
    <property type="evidence" value="ECO:0007669"/>
    <property type="project" value="TreeGrafter"/>
</dbReference>
<name>A0A9P5S6Y7_9FUNG</name>
<dbReference type="OrthoDB" id="590761at2759"/>
<dbReference type="InterPro" id="IPR036291">
    <property type="entry name" value="NAD(P)-bd_dom_sf"/>
</dbReference>
<keyword evidence="1" id="KW-0648">Protein biosynthesis</keyword>
<evidence type="ECO:0000256" key="1">
    <source>
        <dbReference type="RuleBase" id="RU004374"/>
    </source>
</evidence>
<feature type="region of interest" description="Disordered" evidence="2">
    <location>
        <begin position="89"/>
        <end position="109"/>
    </location>
</feature>
<dbReference type="InterPro" id="IPR019770">
    <property type="entry name" value="TIF_eIF_4E_CS"/>
</dbReference>
<feature type="compositionally biased region" description="Low complexity" evidence="2">
    <location>
        <begin position="130"/>
        <end position="155"/>
    </location>
</feature>
<sequence length="446" mass="47164">MGYAGVMDLPSFRPTAEGFDSQFGINHISHWLLTRLLLPLVEKAPKARIVMTASAAHYGVDQIPSPAITSPKSYDRLCNYYMDPVWGGPRKSSRMQGDNSAPGSGGSKLVQLQRQSSGIGSGLPTLSTNSLSSISSGPLSSSSLSSHSNSLHGPGMTQPGLSAFLTGPSTLDSSELNSHSNTSSSGTGSRIHSDYGITGAGGLGARNAPLSGGSGSAGISAYIGSTGGGGGAGSGGGGVGGGQASTHTTGSVLNSGNGSSLVASSEIHPLHFNWVFWFMHRPPGSKIVNYESAMKKIATFGSVEDFWAVYSHLRRPHELPNVSDYHMFRQGVRPVWEDAANINGGKWIVRLKKGLASRYWENLIMAVIGDQFDVGSEICGIVLSIRGAEDILSIWNQSSQGGRTNLKIRDTMKRVLSLPADTIMEYKTHNDALKDNSSFRNTDVFR</sequence>
<dbReference type="Gene3D" id="3.40.50.720">
    <property type="entry name" value="NAD(P)-binding Rossmann-like Domain"/>
    <property type="match status" value="1"/>
</dbReference>
<dbReference type="GO" id="GO:0003743">
    <property type="term" value="F:translation initiation factor activity"/>
    <property type="evidence" value="ECO:0007669"/>
    <property type="project" value="UniProtKB-KW"/>
</dbReference>
<proteinExistence type="inferred from homology"/>
<feature type="compositionally biased region" description="Low complexity" evidence="2">
    <location>
        <begin position="173"/>
        <end position="189"/>
    </location>
</feature>
<dbReference type="PANTHER" id="PTHR11960">
    <property type="entry name" value="EUKARYOTIC TRANSLATION INITIATION FACTOR 4E RELATED"/>
    <property type="match status" value="1"/>
</dbReference>
<dbReference type="EMBL" id="JAAAUQ010000092">
    <property type="protein sequence ID" value="KAF9154896.1"/>
    <property type="molecule type" value="Genomic_DNA"/>
</dbReference>
<gene>
    <name evidence="3" type="primary">EIF4E2_2</name>
    <name evidence="3" type="ORF">BG015_011679</name>
</gene>
<dbReference type="AlphaFoldDB" id="A0A9P5S6Y7"/>